<feature type="transmembrane region" description="Helical" evidence="8">
    <location>
        <begin position="20"/>
        <end position="37"/>
    </location>
</feature>
<evidence type="ECO:0000256" key="2">
    <source>
        <dbReference type="ARBA" id="ARBA00022448"/>
    </source>
</evidence>
<evidence type="ECO:0000256" key="7">
    <source>
        <dbReference type="ARBA" id="ARBA00023303"/>
    </source>
</evidence>
<keyword evidence="6 8" id="KW-0472">Membrane</keyword>
<keyword evidence="2" id="KW-0813">Transport</keyword>
<keyword evidence="7" id="KW-0407">Ion channel</keyword>
<gene>
    <name evidence="10" type="ORF">AB986_08190</name>
</gene>
<keyword evidence="4 8" id="KW-1133">Transmembrane helix</keyword>
<feature type="transmembrane region" description="Helical" evidence="8">
    <location>
        <begin position="174"/>
        <end position="195"/>
    </location>
</feature>
<dbReference type="EMBL" id="LELK01000001">
    <property type="protein sequence ID" value="KMM39692.1"/>
    <property type="molecule type" value="Genomic_DNA"/>
</dbReference>
<dbReference type="Proteomes" id="UP000035996">
    <property type="component" value="Unassembled WGS sequence"/>
</dbReference>
<organism evidence="10 11">
    <name type="scientific">Guptibacillus hwajinpoensis</name>
    <dbReference type="NCBI Taxonomy" id="208199"/>
    <lineage>
        <taxon>Bacteria</taxon>
        <taxon>Bacillati</taxon>
        <taxon>Bacillota</taxon>
        <taxon>Bacilli</taxon>
        <taxon>Bacillales</taxon>
        <taxon>Guptibacillaceae</taxon>
        <taxon>Guptibacillus</taxon>
    </lineage>
</organism>
<dbReference type="PRINTS" id="PR00169">
    <property type="entry name" value="KCHANNEL"/>
</dbReference>
<dbReference type="PATRIC" id="fig|157733.3.peg.3916"/>
<feature type="domain" description="Potassium channel" evidence="9">
    <location>
        <begin position="128"/>
        <end position="200"/>
    </location>
</feature>
<dbReference type="PANTHER" id="PTHR11537:SF254">
    <property type="entry name" value="POTASSIUM VOLTAGE-GATED CHANNEL PROTEIN SHAB"/>
    <property type="match status" value="1"/>
</dbReference>
<keyword evidence="5" id="KW-0406">Ion transport</keyword>
<evidence type="ECO:0000256" key="8">
    <source>
        <dbReference type="SAM" id="Phobius"/>
    </source>
</evidence>
<dbReference type="GO" id="GO:0001508">
    <property type="term" value="P:action potential"/>
    <property type="evidence" value="ECO:0007669"/>
    <property type="project" value="TreeGrafter"/>
</dbReference>
<accession>A0A0J6FZ66</accession>
<dbReference type="GO" id="GO:0008076">
    <property type="term" value="C:voltage-gated potassium channel complex"/>
    <property type="evidence" value="ECO:0007669"/>
    <property type="project" value="InterPro"/>
</dbReference>
<dbReference type="Gene3D" id="1.10.287.70">
    <property type="match status" value="1"/>
</dbReference>
<dbReference type="GO" id="GO:0005249">
    <property type="term" value="F:voltage-gated potassium channel activity"/>
    <property type="evidence" value="ECO:0007669"/>
    <property type="project" value="InterPro"/>
</dbReference>
<dbReference type="STRING" id="157733.AB986_08190"/>
<dbReference type="InterPro" id="IPR013099">
    <property type="entry name" value="K_chnl_dom"/>
</dbReference>
<evidence type="ECO:0000256" key="1">
    <source>
        <dbReference type="ARBA" id="ARBA00004141"/>
    </source>
</evidence>
<name>A0A0J6FZ66_9BACL</name>
<dbReference type="Gene3D" id="1.20.5.110">
    <property type="match status" value="1"/>
</dbReference>
<evidence type="ECO:0000259" key="9">
    <source>
        <dbReference type="Pfam" id="PF07885"/>
    </source>
</evidence>
<evidence type="ECO:0000256" key="5">
    <source>
        <dbReference type="ARBA" id="ARBA00023065"/>
    </source>
</evidence>
<dbReference type="Pfam" id="PF07885">
    <property type="entry name" value="Ion_trans_2"/>
    <property type="match status" value="1"/>
</dbReference>
<evidence type="ECO:0000256" key="6">
    <source>
        <dbReference type="ARBA" id="ARBA00023136"/>
    </source>
</evidence>
<comment type="subcellular location">
    <subcellularLocation>
        <location evidence="1">Membrane</location>
        <topology evidence="1">Multi-pass membrane protein</topology>
    </subcellularLocation>
</comment>
<proteinExistence type="predicted"/>
<keyword evidence="11" id="KW-1185">Reference proteome</keyword>
<dbReference type="SUPFAM" id="SSF81324">
    <property type="entry name" value="Voltage-gated potassium channels"/>
    <property type="match status" value="1"/>
</dbReference>
<protein>
    <recommendedName>
        <fullName evidence="9">Potassium channel domain-containing protein</fullName>
    </recommendedName>
</protein>
<feature type="transmembrane region" description="Helical" evidence="8">
    <location>
        <begin position="43"/>
        <end position="59"/>
    </location>
</feature>
<feature type="transmembrane region" description="Helical" evidence="8">
    <location>
        <begin position="121"/>
        <end position="138"/>
    </location>
</feature>
<evidence type="ECO:0000256" key="4">
    <source>
        <dbReference type="ARBA" id="ARBA00022989"/>
    </source>
</evidence>
<reference evidence="10" key="1">
    <citation type="submission" date="2015-06" db="EMBL/GenBank/DDBJ databases">
        <authorList>
            <person name="Liu B."/>
            <person name="Wang J."/>
            <person name="Zhu Y."/>
            <person name="Liu G."/>
            <person name="Chen Q."/>
            <person name="Zheng C."/>
            <person name="Che J."/>
            <person name="Ge C."/>
            <person name="Shi H."/>
            <person name="Pan Z."/>
            <person name="Liu X."/>
        </authorList>
    </citation>
    <scope>NUCLEOTIDE SEQUENCE [LARGE SCALE GENOMIC DNA]</scope>
    <source>
        <strain evidence="10">DSM 16346</strain>
    </source>
</reference>
<sequence length="240" mass="27708">MIDYFKRYITSNTAGRLHILYEVTLASLVVYSIIVDTNYSLDWFIWGILVIDYVTRFAVSDNKVEFVKTNVLELIAIIPLGEIFQSARLIRLFRVLRLLAIIKKRKSSLNEVFSRLNVDRYIILLIASMFIASLPMVWLEPEFEHYGDALWWVIVTTTTVGYGDLYPVTGIGRIIAIFYMLVGISLIGIVTGTVASMITKRKKVLPPELTFVHNKIDEYPELTDEDYEEIVRQIRKMKKG</sequence>
<dbReference type="AlphaFoldDB" id="A0A0J6FZ66"/>
<evidence type="ECO:0000313" key="10">
    <source>
        <dbReference type="EMBL" id="KMM39692.1"/>
    </source>
</evidence>
<dbReference type="PANTHER" id="PTHR11537">
    <property type="entry name" value="VOLTAGE-GATED POTASSIUM CHANNEL"/>
    <property type="match status" value="1"/>
</dbReference>
<evidence type="ECO:0000313" key="11">
    <source>
        <dbReference type="Proteomes" id="UP000035996"/>
    </source>
</evidence>
<dbReference type="InterPro" id="IPR028325">
    <property type="entry name" value="VG_K_chnl"/>
</dbReference>
<comment type="caution">
    <text evidence="10">The sequence shown here is derived from an EMBL/GenBank/DDBJ whole genome shotgun (WGS) entry which is preliminary data.</text>
</comment>
<keyword evidence="3 8" id="KW-0812">Transmembrane</keyword>
<dbReference type="Gene3D" id="1.20.120.350">
    <property type="entry name" value="Voltage-gated potassium channels. Chain C"/>
    <property type="match status" value="1"/>
</dbReference>
<evidence type="ECO:0000256" key="3">
    <source>
        <dbReference type="ARBA" id="ARBA00022692"/>
    </source>
</evidence>
<dbReference type="InterPro" id="IPR027359">
    <property type="entry name" value="Volt_channel_dom_sf"/>
</dbReference>